<dbReference type="InterPro" id="IPR012902">
    <property type="entry name" value="N_methyl_site"/>
</dbReference>
<feature type="domain" description="General secretion pathway GspH" evidence="10">
    <location>
        <begin position="49"/>
        <end position="155"/>
    </location>
</feature>
<dbReference type="Pfam" id="PF07963">
    <property type="entry name" value="N_methyl"/>
    <property type="match status" value="1"/>
</dbReference>
<evidence type="ECO:0000256" key="3">
    <source>
        <dbReference type="ARBA" id="ARBA00022481"/>
    </source>
</evidence>
<evidence type="ECO:0000256" key="7">
    <source>
        <dbReference type="ARBA" id="ARBA00023136"/>
    </source>
</evidence>
<evidence type="ECO:0000256" key="5">
    <source>
        <dbReference type="ARBA" id="ARBA00022692"/>
    </source>
</evidence>
<accession>A0A5B8RF31</accession>
<sequence>MRHNTKAMKRRNGFTLVELLVTIAVLVVLIGIGVPSFRSVVQDNRLVTTANSLVRSMNVARSEALERGREVTLQPQSGTDWESGWEVWSDTDDNGSQDADEIIQTIGAPDGAVSISGGPDEVVYEPSGLTTTNGCFDITDSGSSAARNVDVSPTGRASAGTGSCP</sequence>
<feature type="transmembrane region" description="Helical" evidence="9">
    <location>
        <begin position="12"/>
        <end position="34"/>
    </location>
</feature>
<evidence type="ECO:0000313" key="11">
    <source>
        <dbReference type="EMBL" id="QEA07241.1"/>
    </source>
</evidence>
<dbReference type="InterPro" id="IPR022346">
    <property type="entry name" value="T2SS_GspH"/>
</dbReference>
<name>A0A5B8RF31_9ZZZZ</name>
<keyword evidence="5 9" id="KW-0812">Transmembrane</keyword>
<dbReference type="InterPro" id="IPR045584">
    <property type="entry name" value="Pilin-like"/>
</dbReference>
<reference evidence="11" key="1">
    <citation type="submission" date="2019-06" db="EMBL/GenBank/DDBJ databases">
        <authorList>
            <person name="Murdoch R.W."/>
            <person name="Fathepure B."/>
        </authorList>
    </citation>
    <scope>NUCLEOTIDE SEQUENCE</scope>
</reference>
<dbReference type="Pfam" id="PF12019">
    <property type="entry name" value="GspH"/>
    <property type="match status" value="1"/>
</dbReference>
<protein>
    <recommendedName>
        <fullName evidence="10">General secretion pathway GspH domain-containing protein</fullName>
    </recommendedName>
</protein>
<organism evidence="11">
    <name type="scientific">uncultured organism</name>
    <dbReference type="NCBI Taxonomy" id="155900"/>
    <lineage>
        <taxon>unclassified sequences</taxon>
        <taxon>environmental samples</taxon>
    </lineage>
</organism>
<evidence type="ECO:0000259" key="10">
    <source>
        <dbReference type="Pfam" id="PF12019"/>
    </source>
</evidence>
<evidence type="ECO:0000256" key="9">
    <source>
        <dbReference type="SAM" id="Phobius"/>
    </source>
</evidence>
<evidence type="ECO:0000256" key="1">
    <source>
        <dbReference type="ARBA" id="ARBA00004377"/>
    </source>
</evidence>
<proteinExistence type="predicted"/>
<keyword evidence="3" id="KW-0488">Methylation</keyword>
<evidence type="ECO:0000256" key="2">
    <source>
        <dbReference type="ARBA" id="ARBA00022475"/>
    </source>
</evidence>
<dbReference type="GO" id="GO:0005886">
    <property type="term" value="C:plasma membrane"/>
    <property type="evidence" value="ECO:0007669"/>
    <property type="project" value="UniProtKB-SubCell"/>
</dbReference>
<dbReference type="SUPFAM" id="SSF54523">
    <property type="entry name" value="Pili subunits"/>
    <property type="match status" value="1"/>
</dbReference>
<dbReference type="NCBIfam" id="TIGR02532">
    <property type="entry name" value="IV_pilin_GFxxxE"/>
    <property type="match status" value="1"/>
</dbReference>
<gene>
    <name evidence="11" type="ORF">KBTEX_03589</name>
</gene>
<comment type="subcellular location">
    <subcellularLocation>
        <location evidence="1">Cell inner membrane</location>
        <topology evidence="1">Single-pass membrane protein</topology>
    </subcellularLocation>
</comment>
<dbReference type="Gene3D" id="3.55.40.10">
    <property type="entry name" value="minor pseudopilin epsh domain"/>
    <property type="match status" value="1"/>
</dbReference>
<keyword evidence="6 9" id="KW-1133">Transmembrane helix</keyword>
<dbReference type="EMBL" id="MN079218">
    <property type="protein sequence ID" value="QEA07241.1"/>
    <property type="molecule type" value="Genomic_DNA"/>
</dbReference>
<feature type="region of interest" description="Disordered" evidence="8">
    <location>
        <begin position="142"/>
        <end position="165"/>
    </location>
</feature>
<keyword evidence="2" id="KW-1003">Cell membrane</keyword>
<keyword evidence="4" id="KW-0997">Cell inner membrane</keyword>
<evidence type="ECO:0000256" key="6">
    <source>
        <dbReference type="ARBA" id="ARBA00022989"/>
    </source>
</evidence>
<keyword evidence="7 9" id="KW-0472">Membrane</keyword>
<dbReference type="AlphaFoldDB" id="A0A5B8RF31"/>
<evidence type="ECO:0000256" key="4">
    <source>
        <dbReference type="ARBA" id="ARBA00022519"/>
    </source>
</evidence>
<evidence type="ECO:0000256" key="8">
    <source>
        <dbReference type="SAM" id="MobiDB-lite"/>
    </source>
</evidence>